<dbReference type="PROSITE" id="PS50135">
    <property type="entry name" value="ZF_ZZ_2"/>
    <property type="match status" value="1"/>
</dbReference>
<evidence type="ECO:0000313" key="8">
    <source>
        <dbReference type="Proteomes" id="UP000663889"/>
    </source>
</evidence>
<dbReference type="GO" id="GO:0005524">
    <property type="term" value="F:ATP binding"/>
    <property type="evidence" value="ECO:0007669"/>
    <property type="project" value="InterPro"/>
</dbReference>
<dbReference type="GO" id="GO:0005737">
    <property type="term" value="C:cytoplasm"/>
    <property type="evidence" value="ECO:0007669"/>
    <property type="project" value="TreeGrafter"/>
</dbReference>
<dbReference type="SMART" id="SM00291">
    <property type="entry name" value="ZnF_ZZ"/>
    <property type="match status" value="1"/>
</dbReference>
<dbReference type="InterPro" id="IPR020635">
    <property type="entry name" value="Tyr_kinase_cat_dom"/>
</dbReference>
<dbReference type="InterPro" id="IPR001245">
    <property type="entry name" value="Ser-Thr/Tyr_kinase_cat_dom"/>
</dbReference>
<comment type="caution">
    <text evidence="7">The sequence shown here is derived from an EMBL/GenBank/DDBJ whole genome shotgun (WGS) entry which is preliminary data.</text>
</comment>
<dbReference type="InterPro" id="IPR000433">
    <property type="entry name" value="Znf_ZZ"/>
</dbReference>
<dbReference type="PROSITE" id="PS01357">
    <property type="entry name" value="ZF_ZZ_1"/>
    <property type="match status" value="1"/>
</dbReference>
<evidence type="ECO:0000259" key="6">
    <source>
        <dbReference type="PROSITE" id="PS50135"/>
    </source>
</evidence>
<dbReference type="SUPFAM" id="SSF57850">
    <property type="entry name" value="RING/U-box"/>
    <property type="match status" value="1"/>
</dbReference>
<accession>A0A815FDR9</accession>
<dbReference type="GO" id="GO:0004713">
    <property type="term" value="F:protein tyrosine kinase activity"/>
    <property type="evidence" value="ECO:0007669"/>
    <property type="project" value="InterPro"/>
</dbReference>
<dbReference type="InterPro" id="IPR000719">
    <property type="entry name" value="Prot_kinase_dom"/>
</dbReference>
<feature type="domain" description="Protein kinase" evidence="5">
    <location>
        <begin position="1"/>
        <end position="299"/>
    </location>
</feature>
<keyword evidence="1" id="KW-0479">Metal-binding</keyword>
<dbReference type="Gene3D" id="3.30.60.90">
    <property type="match status" value="1"/>
</dbReference>
<keyword evidence="2 4" id="KW-0863">Zinc-finger</keyword>
<dbReference type="InterPro" id="IPR011009">
    <property type="entry name" value="Kinase-like_dom_sf"/>
</dbReference>
<dbReference type="Pfam" id="PF00569">
    <property type="entry name" value="ZZ"/>
    <property type="match status" value="1"/>
</dbReference>
<feature type="domain" description="ZZ-type" evidence="6">
    <location>
        <begin position="84"/>
        <end position="140"/>
    </location>
</feature>
<dbReference type="InterPro" id="IPR008266">
    <property type="entry name" value="Tyr_kinase_AS"/>
</dbReference>
<dbReference type="PROSITE" id="PS00109">
    <property type="entry name" value="PROTEIN_KINASE_TYR"/>
    <property type="match status" value="1"/>
</dbReference>
<dbReference type="GO" id="GO:0008270">
    <property type="term" value="F:zinc ion binding"/>
    <property type="evidence" value="ECO:0007669"/>
    <property type="project" value="UniProtKB-KW"/>
</dbReference>
<dbReference type="SMART" id="SM00219">
    <property type="entry name" value="TyrKc"/>
    <property type="match status" value="1"/>
</dbReference>
<evidence type="ECO:0000256" key="2">
    <source>
        <dbReference type="ARBA" id="ARBA00022771"/>
    </source>
</evidence>
<evidence type="ECO:0000313" key="7">
    <source>
        <dbReference type="EMBL" id="CAF1325168.1"/>
    </source>
</evidence>
<sequence>MLHYNVTPQTLTAGIATANKKSPQRTAIADDEIFHTTVSTTSKSQSDTEDDTSSDAVRMAVMLQILKLLLQSVNNSDDDDGNEVHDIMCDACGNSPVRSDRYKCLQCDDFDLCAGCFEHRAEPKQHKSGHLLVHFQFMARGSLSNVLKNKGKISLRRKVHMARQIASGMRKIHEHHMIHRDIRSDNILVNQQYTCKIGDMGIARVVDPFNQHTRIGCQLFMPPEFHSGTYDQKLDIFTFGLTLNELFTETQHIFQFLGKEKIVFQEESPIFQDLIARCTAHDPKHRPAAIEIEKTLELYAQGFDMIILKKNLGYIRLSTEQKNQVFIKFYEQFHKPATEFIRKKFPAEFLEGPKSIAGVRVKQGGNDEQQINCPIQ</sequence>
<evidence type="ECO:0000259" key="5">
    <source>
        <dbReference type="PROSITE" id="PS50011"/>
    </source>
</evidence>
<gene>
    <name evidence="7" type="ORF">SEV965_LOCUS27522</name>
</gene>
<dbReference type="Pfam" id="PF07714">
    <property type="entry name" value="PK_Tyr_Ser-Thr"/>
    <property type="match status" value="1"/>
</dbReference>
<protein>
    <submittedName>
        <fullName evidence="7">Uncharacterized protein</fullName>
    </submittedName>
</protein>
<dbReference type="SUPFAM" id="SSF56112">
    <property type="entry name" value="Protein kinase-like (PK-like)"/>
    <property type="match status" value="1"/>
</dbReference>
<organism evidence="7 8">
    <name type="scientific">Rotaria sordida</name>
    <dbReference type="NCBI Taxonomy" id="392033"/>
    <lineage>
        <taxon>Eukaryota</taxon>
        <taxon>Metazoa</taxon>
        <taxon>Spiralia</taxon>
        <taxon>Gnathifera</taxon>
        <taxon>Rotifera</taxon>
        <taxon>Eurotatoria</taxon>
        <taxon>Bdelloidea</taxon>
        <taxon>Philodinida</taxon>
        <taxon>Philodinidae</taxon>
        <taxon>Rotaria</taxon>
    </lineage>
</organism>
<dbReference type="InterPro" id="IPR043145">
    <property type="entry name" value="Znf_ZZ_sf"/>
</dbReference>
<dbReference type="PROSITE" id="PS50011">
    <property type="entry name" value="PROTEIN_KINASE_DOM"/>
    <property type="match status" value="1"/>
</dbReference>
<dbReference type="GO" id="GO:0007165">
    <property type="term" value="P:signal transduction"/>
    <property type="evidence" value="ECO:0007669"/>
    <property type="project" value="TreeGrafter"/>
</dbReference>
<evidence type="ECO:0000256" key="3">
    <source>
        <dbReference type="ARBA" id="ARBA00022833"/>
    </source>
</evidence>
<evidence type="ECO:0000256" key="4">
    <source>
        <dbReference type="PROSITE-ProRule" id="PRU00228"/>
    </source>
</evidence>
<keyword evidence="3" id="KW-0862">Zinc</keyword>
<name>A0A815FDR9_9BILA</name>
<proteinExistence type="predicted"/>
<dbReference type="EMBL" id="CAJNOU010002483">
    <property type="protein sequence ID" value="CAF1325168.1"/>
    <property type="molecule type" value="Genomic_DNA"/>
</dbReference>
<reference evidence="7" key="1">
    <citation type="submission" date="2021-02" db="EMBL/GenBank/DDBJ databases">
        <authorList>
            <person name="Nowell W R."/>
        </authorList>
    </citation>
    <scope>NUCLEOTIDE SEQUENCE</scope>
</reference>
<dbReference type="Gene3D" id="1.10.510.10">
    <property type="entry name" value="Transferase(Phosphotransferase) domain 1"/>
    <property type="match status" value="1"/>
</dbReference>
<evidence type="ECO:0000256" key="1">
    <source>
        <dbReference type="ARBA" id="ARBA00022723"/>
    </source>
</evidence>
<dbReference type="PANTHER" id="PTHR23257">
    <property type="entry name" value="SERINE-THREONINE PROTEIN KINASE"/>
    <property type="match status" value="1"/>
</dbReference>
<dbReference type="InterPro" id="IPR050167">
    <property type="entry name" value="Ser_Thr_protein_kinase"/>
</dbReference>
<dbReference type="CDD" id="cd02338">
    <property type="entry name" value="ZZ_PCMF_like"/>
    <property type="match status" value="1"/>
</dbReference>
<dbReference type="Proteomes" id="UP000663889">
    <property type="component" value="Unassembled WGS sequence"/>
</dbReference>
<dbReference type="AlphaFoldDB" id="A0A815FDR9"/>